<dbReference type="EMBL" id="BGZK01000541">
    <property type="protein sequence ID" value="GBP49308.1"/>
    <property type="molecule type" value="Genomic_DNA"/>
</dbReference>
<keyword evidence="3" id="KW-1185">Reference proteome</keyword>
<accession>A0A4C1WD49</accession>
<keyword evidence="1" id="KW-0472">Membrane</keyword>
<evidence type="ECO:0000313" key="2">
    <source>
        <dbReference type="EMBL" id="GBP49308.1"/>
    </source>
</evidence>
<protein>
    <submittedName>
        <fullName evidence="2">Uncharacterized protein</fullName>
    </submittedName>
</protein>
<proteinExistence type="predicted"/>
<dbReference type="AlphaFoldDB" id="A0A4C1WD49"/>
<dbReference type="Proteomes" id="UP000299102">
    <property type="component" value="Unassembled WGS sequence"/>
</dbReference>
<name>A0A4C1WD49_EUMVA</name>
<keyword evidence="1" id="KW-1133">Transmembrane helix</keyword>
<comment type="caution">
    <text evidence="2">The sequence shown here is derived from an EMBL/GenBank/DDBJ whole genome shotgun (WGS) entry which is preliminary data.</text>
</comment>
<gene>
    <name evidence="2" type="ORF">EVAR_102251_1</name>
</gene>
<sequence>MNSGSELLFRLLSTKPPPPVDTRKPREVTSVLPKFYKGISFFLEVSLVVVYWIIRVYGIGFSNQQSSSRMSTESAISSQARLYFYLRMVIALQGNDPTPRRRRRRARTSEDAKRDKIFSRVYPAKPSTHVKFNRRKGVGAGRRIKRHARGLRPGRPRNRPPDGTTHCLLRPDSRASRCPATSHLVHSFDVKRLDNDLVNGLYIYSLGKNAQVN</sequence>
<evidence type="ECO:0000256" key="1">
    <source>
        <dbReference type="SAM" id="Phobius"/>
    </source>
</evidence>
<keyword evidence="1" id="KW-0812">Transmembrane</keyword>
<evidence type="ECO:0000313" key="3">
    <source>
        <dbReference type="Proteomes" id="UP000299102"/>
    </source>
</evidence>
<feature type="transmembrane region" description="Helical" evidence="1">
    <location>
        <begin position="35"/>
        <end position="54"/>
    </location>
</feature>
<reference evidence="2 3" key="1">
    <citation type="journal article" date="2019" name="Commun. Biol.">
        <title>The bagworm genome reveals a unique fibroin gene that provides high tensile strength.</title>
        <authorList>
            <person name="Kono N."/>
            <person name="Nakamura H."/>
            <person name="Ohtoshi R."/>
            <person name="Tomita M."/>
            <person name="Numata K."/>
            <person name="Arakawa K."/>
        </authorList>
    </citation>
    <scope>NUCLEOTIDE SEQUENCE [LARGE SCALE GENOMIC DNA]</scope>
</reference>
<organism evidence="2 3">
    <name type="scientific">Eumeta variegata</name>
    <name type="common">Bagworm moth</name>
    <name type="synonym">Eumeta japonica</name>
    <dbReference type="NCBI Taxonomy" id="151549"/>
    <lineage>
        <taxon>Eukaryota</taxon>
        <taxon>Metazoa</taxon>
        <taxon>Ecdysozoa</taxon>
        <taxon>Arthropoda</taxon>
        <taxon>Hexapoda</taxon>
        <taxon>Insecta</taxon>
        <taxon>Pterygota</taxon>
        <taxon>Neoptera</taxon>
        <taxon>Endopterygota</taxon>
        <taxon>Lepidoptera</taxon>
        <taxon>Glossata</taxon>
        <taxon>Ditrysia</taxon>
        <taxon>Tineoidea</taxon>
        <taxon>Psychidae</taxon>
        <taxon>Oiketicinae</taxon>
        <taxon>Eumeta</taxon>
    </lineage>
</organism>